<evidence type="ECO:0000313" key="2">
    <source>
        <dbReference type="EMBL" id="MCS7479951.1"/>
    </source>
</evidence>
<evidence type="ECO:0008006" key="4">
    <source>
        <dbReference type="Google" id="ProtNLM"/>
    </source>
</evidence>
<keyword evidence="3" id="KW-1185">Reference proteome</keyword>
<evidence type="ECO:0000256" key="1">
    <source>
        <dbReference type="SAM" id="SignalP"/>
    </source>
</evidence>
<gene>
    <name evidence="2" type="ORF">NZH93_24100</name>
</gene>
<dbReference type="RefSeq" id="WP_259625441.1">
    <property type="nucleotide sequence ID" value="NZ_JANYMP010000011.1"/>
</dbReference>
<evidence type="ECO:0000313" key="3">
    <source>
        <dbReference type="Proteomes" id="UP001141259"/>
    </source>
</evidence>
<comment type="caution">
    <text evidence="2">The sequence shown here is derived from an EMBL/GenBank/DDBJ whole genome shotgun (WGS) entry which is preliminary data.</text>
</comment>
<name>A0A9X2VNT9_9PSEU</name>
<sequence length="231" mass="23606">MPAVGVALVALVGCSAAVPASIAVSASSSSAAPTSSSVPVETPQAVVEKPVVEQPVVEQPVVEQPRCAVDPADVAVPPADPYTTLPARYGVQVAIAGVPDLVEVGKPVEVEVTLCNNSPVAYPEVGVVFGMARCTCAGEPSQISRGTAQRFDAASGAWVELDHPALGTGMDHLSLYSNRQPLAKGQTVSVRYRFTLDRSMGEGEGGVVATAVMANGPTKISEGSASFAVRH</sequence>
<accession>A0A9X2VNT9</accession>
<dbReference type="Proteomes" id="UP001141259">
    <property type="component" value="Unassembled WGS sequence"/>
</dbReference>
<feature type="signal peptide" evidence="1">
    <location>
        <begin position="1"/>
        <end position="31"/>
    </location>
</feature>
<dbReference type="EMBL" id="JANYMP010000011">
    <property type="protein sequence ID" value="MCS7479951.1"/>
    <property type="molecule type" value="Genomic_DNA"/>
</dbReference>
<keyword evidence="1" id="KW-0732">Signal</keyword>
<protein>
    <recommendedName>
        <fullName evidence="4">Repeat protein (TIGR01451 family)</fullName>
    </recommendedName>
</protein>
<reference evidence="2" key="1">
    <citation type="submission" date="2022-08" db="EMBL/GenBank/DDBJ databases">
        <authorList>
            <person name="Tistechok S."/>
            <person name="Samborskyy M."/>
            <person name="Roman I."/>
        </authorList>
    </citation>
    <scope>NUCLEOTIDE SEQUENCE</scope>
    <source>
        <strain evidence="2">DSM 103496</strain>
    </source>
</reference>
<organism evidence="2 3">
    <name type="scientific">Umezawaea endophytica</name>
    <dbReference type="NCBI Taxonomy" id="1654476"/>
    <lineage>
        <taxon>Bacteria</taxon>
        <taxon>Bacillati</taxon>
        <taxon>Actinomycetota</taxon>
        <taxon>Actinomycetes</taxon>
        <taxon>Pseudonocardiales</taxon>
        <taxon>Pseudonocardiaceae</taxon>
        <taxon>Umezawaea</taxon>
    </lineage>
</organism>
<proteinExistence type="predicted"/>
<dbReference type="AlphaFoldDB" id="A0A9X2VNT9"/>
<feature type="chain" id="PRO_5040813944" description="Repeat protein (TIGR01451 family)" evidence="1">
    <location>
        <begin position="32"/>
        <end position="231"/>
    </location>
</feature>